<evidence type="ECO:0000313" key="2">
    <source>
        <dbReference type="EnsemblPlants" id="AET6Gv20328000.2"/>
    </source>
</evidence>
<feature type="region of interest" description="Disordered" evidence="1">
    <location>
        <begin position="117"/>
        <end position="136"/>
    </location>
</feature>
<reference evidence="2" key="5">
    <citation type="journal article" date="2021" name="G3 (Bethesda)">
        <title>Aegilops tauschii genome assembly Aet v5.0 features greater sequence contiguity and improved annotation.</title>
        <authorList>
            <person name="Wang L."/>
            <person name="Zhu T."/>
            <person name="Rodriguez J.C."/>
            <person name="Deal K.R."/>
            <person name="Dubcovsky J."/>
            <person name="McGuire P.E."/>
            <person name="Lux T."/>
            <person name="Spannagl M."/>
            <person name="Mayer K.F.X."/>
            <person name="Baldrich P."/>
            <person name="Meyers B.C."/>
            <person name="Huo N."/>
            <person name="Gu Y.Q."/>
            <person name="Zhou H."/>
            <person name="Devos K.M."/>
            <person name="Bennetzen J.L."/>
            <person name="Unver T."/>
            <person name="Budak H."/>
            <person name="Gulick P.J."/>
            <person name="Galiba G."/>
            <person name="Kalapos B."/>
            <person name="Nelson D.R."/>
            <person name="Li P."/>
            <person name="You F.M."/>
            <person name="Luo M.C."/>
            <person name="Dvorak J."/>
        </authorList>
    </citation>
    <scope>NUCLEOTIDE SEQUENCE [LARGE SCALE GENOMIC DNA]</scope>
    <source>
        <strain evidence="2">cv. AL8/78</strain>
    </source>
</reference>
<reference evidence="3" key="1">
    <citation type="journal article" date="2014" name="Science">
        <title>Ancient hybridizations among the ancestral genomes of bread wheat.</title>
        <authorList>
            <consortium name="International Wheat Genome Sequencing Consortium,"/>
            <person name="Marcussen T."/>
            <person name="Sandve S.R."/>
            <person name="Heier L."/>
            <person name="Spannagl M."/>
            <person name="Pfeifer M."/>
            <person name="Jakobsen K.S."/>
            <person name="Wulff B.B."/>
            <person name="Steuernagel B."/>
            <person name="Mayer K.F."/>
            <person name="Olsen O.A."/>
        </authorList>
    </citation>
    <scope>NUCLEOTIDE SEQUENCE [LARGE SCALE GENOMIC DNA]</scope>
    <source>
        <strain evidence="3">cv. AL8/78</strain>
    </source>
</reference>
<dbReference type="EnsemblPlants" id="AET6Gv20328000.2">
    <property type="protein sequence ID" value="AET6Gv20328000.2"/>
    <property type="gene ID" value="AET6Gv20328000"/>
</dbReference>
<keyword evidence="3" id="KW-1185">Reference proteome</keyword>
<reference evidence="2" key="4">
    <citation type="submission" date="2019-03" db="UniProtKB">
        <authorList>
            <consortium name="EnsemblPlants"/>
        </authorList>
    </citation>
    <scope>IDENTIFICATION</scope>
</reference>
<feature type="region of interest" description="Disordered" evidence="1">
    <location>
        <begin position="1"/>
        <end position="56"/>
    </location>
</feature>
<dbReference type="Gramene" id="AET6Gv20328000.2">
    <property type="protein sequence ID" value="AET6Gv20328000.2"/>
    <property type="gene ID" value="AET6Gv20328000"/>
</dbReference>
<organism evidence="2 3">
    <name type="scientific">Aegilops tauschii subsp. strangulata</name>
    <name type="common">Goatgrass</name>
    <dbReference type="NCBI Taxonomy" id="200361"/>
    <lineage>
        <taxon>Eukaryota</taxon>
        <taxon>Viridiplantae</taxon>
        <taxon>Streptophyta</taxon>
        <taxon>Embryophyta</taxon>
        <taxon>Tracheophyta</taxon>
        <taxon>Spermatophyta</taxon>
        <taxon>Magnoliopsida</taxon>
        <taxon>Liliopsida</taxon>
        <taxon>Poales</taxon>
        <taxon>Poaceae</taxon>
        <taxon>BOP clade</taxon>
        <taxon>Pooideae</taxon>
        <taxon>Triticodae</taxon>
        <taxon>Triticeae</taxon>
        <taxon>Triticinae</taxon>
        <taxon>Aegilops</taxon>
    </lineage>
</organism>
<dbReference type="Proteomes" id="UP000015105">
    <property type="component" value="Chromosome 6D"/>
</dbReference>
<reference evidence="2" key="3">
    <citation type="journal article" date="2017" name="Nature">
        <title>Genome sequence of the progenitor of the wheat D genome Aegilops tauschii.</title>
        <authorList>
            <person name="Luo M.C."/>
            <person name="Gu Y.Q."/>
            <person name="Puiu D."/>
            <person name="Wang H."/>
            <person name="Twardziok S.O."/>
            <person name="Deal K.R."/>
            <person name="Huo N."/>
            <person name="Zhu T."/>
            <person name="Wang L."/>
            <person name="Wang Y."/>
            <person name="McGuire P.E."/>
            <person name="Liu S."/>
            <person name="Long H."/>
            <person name="Ramasamy R.K."/>
            <person name="Rodriguez J.C."/>
            <person name="Van S.L."/>
            <person name="Yuan L."/>
            <person name="Wang Z."/>
            <person name="Xia Z."/>
            <person name="Xiao L."/>
            <person name="Anderson O.D."/>
            <person name="Ouyang S."/>
            <person name="Liang Y."/>
            <person name="Zimin A.V."/>
            <person name="Pertea G."/>
            <person name="Qi P."/>
            <person name="Bennetzen J.L."/>
            <person name="Dai X."/>
            <person name="Dawson M.W."/>
            <person name="Muller H.G."/>
            <person name="Kugler K."/>
            <person name="Rivarola-Duarte L."/>
            <person name="Spannagl M."/>
            <person name="Mayer K.F.X."/>
            <person name="Lu F.H."/>
            <person name="Bevan M.W."/>
            <person name="Leroy P."/>
            <person name="Li P."/>
            <person name="You F.M."/>
            <person name="Sun Q."/>
            <person name="Liu Z."/>
            <person name="Lyons E."/>
            <person name="Wicker T."/>
            <person name="Salzberg S.L."/>
            <person name="Devos K.M."/>
            <person name="Dvorak J."/>
        </authorList>
    </citation>
    <scope>NUCLEOTIDE SEQUENCE [LARGE SCALE GENOMIC DNA]</scope>
    <source>
        <strain evidence="2">cv. AL8/78</strain>
    </source>
</reference>
<dbReference type="AlphaFoldDB" id="A0A453NCK3"/>
<evidence type="ECO:0000256" key="1">
    <source>
        <dbReference type="SAM" id="MobiDB-lite"/>
    </source>
</evidence>
<protein>
    <submittedName>
        <fullName evidence="2">Uncharacterized protein</fullName>
    </submittedName>
</protein>
<reference evidence="3" key="2">
    <citation type="journal article" date="2017" name="Nat. Plants">
        <title>The Aegilops tauschii genome reveals multiple impacts of transposons.</title>
        <authorList>
            <person name="Zhao G."/>
            <person name="Zou C."/>
            <person name="Li K."/>
            <person name="Wang K."/>
            <person name="Li T."/>
            <person name="Gao L."/>
            <person name="Zhang X."/>
            <person name="Wang H."/>
            <person name="Yang Z."/>
            <person name="Liu X."/>
            <person name="Jiang W."/>
            <person name="Mao L."/>
            <person name="Kong X."/>
            <person name="Jiao Y."/>
            <person name="Jia J."/>
        </authorList>
    </citation>
    <scope>NUCLEOTIDE SEQUENCE [LARGE SCALE GENOMIC DNA]</scope>
    <source>
        <strain evidence="3">cv. AL8/78</strain>
    </source>
</reference>
<sequence>SPSSSTRHNPEQRRTTQSPRPVKMGNFLARFSEDETPGTLPKDETPAAGQPPGRQGTILVGQLHVFDGPPPRVNGGWPTLANAGSAAGAAFAPGRITPSGSGSGSAASRFPSSPAFAPGRITSSGSGSGSSSTASHFPSSSAFAPGRITASGSGSASPSTVYYAGHNVWHVFVVLLNGQNIAFLLFLSVLKCILDVVDEIVVKLFKHFRNIL</sequence>
<evidence type="ECO:0000313" key="3">
    <source>
        <dbReference type="Proteomes" id="UP000015105"/>
    </source>
</evidence>
<name>A0A453NCK3_AEGTS</name>
<accession>A0A453NCK3</accession>
<proteinExistence type="predicted"/>